<evidence type="ECO:0000313" key="1">
    <source>
        <dbReference type="EMBL" id="EEV88967.1"/>
    </source>
</evidence>
<keyword evidence="2" id="KW-1185">Reference proteome</keyword>
<proteinExistence type="predicted"/>
<reference evidence="1 2" key="1">
    <citation type="submission" date="2009-08" db="EMBL/GenBank/DDBJ databases">
        <authorList>
            <person name="Qin X."/>
            <person name="Bachman B."/>
            <person name="Battles P."/>
            <person name="Bell A."/>
            <person name="Bess C."/>
            <person name="Bickham C."/>
            <person name="Chaboub L."/>
            <person name="Chen D."/>
            <person name="Coyle M."/>
            <person name="Deiros D.R."/>
            <person name="Dinh H."/>
            <person name="Forbes L."/>
            <person name="Fowler G."/>
            <person name="Francisco L."/>
            <person name="Fu Q."/>
            <person name="Gubbala S."/>
            <person name="Hale W."/>
            <person name="Han Y."/>
            <person name="Hemphill L."/>
            <person name="Highlander S.K."/>
            <person name="Hirani K."/>
            <person name="Hogues M."/>
            <person name="Jackson L."/>
            <person name="Jakkamsetti A."/>
            <person name="Javaid M."/>
            <person name="Jiang H."/>
            <person name="Korchina V."/>
            <person name="Kovar C."/>
            <person name="Lara F."/>
            <person name="Lee S."/>
            <person name="Mata R."/>
            <person name="Mathew T."/>
            <person name="Moen C."/>
            <person name="Morales K."/>
            <person name="Munidasa M."/>
            <person name="Nazareth L."/>
            <person name="Ngo R."/>
            <person name="Nguyen L."/>
            <person name="Okwuonu G."/>
            <person name="Ongeri F."/>
            <person name="Patil S."/>
            <person name="Petrosino J."/>
            <person name="Pham C."/>
            <person name="Pham P."/>
            <person name="Pu L.-L."/>
            <person name="Puazo M."/>
            <person name="Raj R."/>
            <person name="Reid J."/>
            <person name="Rouhana J."/>
            <person name="Saada N."/>
            <person name="Shang Y."/>
            <person name="Simmons D."/>
            <person name="Thornton R."/>
            <person name="Warren J."/>
            <person name="Weissenberger G."/>
            <person name="Zhang J."/>
            <person name="Zhang L."/>
            <person name="Zhou C."/>
            <person name="Zhu D."/>
            <person name="Muzny D."/>
            <person name="Worley K."/>
            <person name="Gibbs R."/>
        </authorList>
    </citation>
    <scope>NUCLEOTIDE SEQUENCE [LARGE SCALE GENOMIC DNA]</scope>
    <source>
        <strain evidence="2">ATCC 15826 / DSM 8339 / NCTC 10426 / 6573</strain>
    </source>
</reference>
<dbReference type="EMBL" id="ACKY01000046">
    <property type="protein sequence ID" value="EEV88967.1"/>
    <property type="molecule type" value="Genomic_DNA"/>
</dbReference>
<dbReference type="GeneID" id="84788885"/>
<organism evidence="1 2">
    <name type="scientific">Cardiobacterium hominis (strain ATCC 15826 / DSM 8339 / NCTC 10426 / 6573)</name>
    <dbReference type="NCBI Taxonomy" id="638300"/>
    <lineage>
        <taxon>Bacteria</taxon>
        <taxon>Pseudomonadati</taxon>
        <taxon>Pseudomonadota</taxon>
        <taxon>Gammaproteobacteria</taxon>
        <taxon>Cardiobacteriales</taxon>
        <taxon>Cardiobacteriaceae</taxon>
        <taxon>Cardiobacterium</taxon>
    </lineage>
</organism>
<accession>C8N8Y1</accession>
<dbReference type="OrthoDB" id="6534366at2"/>
<dbReference type="AlphaFoldDB" id="C8N8Y1"/>
<dbReference type="HOGENOM" id="CLU_057867_0_0_6"/>
<sequence length="353" mass="39916">MNWLKKWLKPSAPANSDAMNWAEQWLNRSQWFKDKYLKERYLVAEAVLHALSDPSPRVDLPLPYADMDEFIRALLDLEKIAGKNLFHPQQPNATPIWRTWLNLSHPDGRIREQTLHTLPARIPSTLYAILVLLRLNDWAIPVRAAAHCRLADFAAATDPRHLAAALTHTLRHWTNWRRMQTAERQNALAVLLNDNVVTELVTILARSPAGPMIGLLSQLGQVAAIDPHLPYLAAQAIQPALRTKAYQSLLSGKTTWVAGKEQEWIERRHNLYRWRTHLDSRPLTITVEHDPTLQQAAADRSPIVRRVAADAIIAALPHLGPCEQHLAARLAADPNRSVAERGACILRHNNPAR</sequence>
<name>C8N8Y1_CARH6</name>
<dbReference type="Proteomes" id="UP000004870">
    <property type="component" value="Unassembled WGS sequence"/>
</dbReference>
<evidence type="ECO:0000313" key="2">
    <source>
        <dbReference type="Proteomes" id="UP000004870"/>
    </source>
</evidence>
<dbReference type="RefSeq" id="WP_004140554.1">
    <property type="nucleotide sequence ID" value="NZ_GG694026.1"/>
</dbReference>
<gene>
    <name evidence="1" type="ORF">HMPREF0198_0959</name>
</gene>
<comment type="caution">
    <text evidence="1">The sequence shown here is derived from an EMBL/GenBank/DDBJ whole genome shotgun (WGS) entry which is preliminary data.</text>
</comment>
<protein>
    <submittedName>
        <fullName evidence="1">Uncharacterized protein</fullName>
    </submittedName>
</protein>